<evidence type="ECO:0000313" key="2">
    <source>
        <dbReference type="Proteomes" id="UP000253975"/>
    </source>
</evidence>
<dbReference type="AlphaFoldDB" id="A0A369LPK5"/>
<accession>A0A369LPK5</accession>
<gene>
    <name evidence="1" type="ORF">C1881_00670</name>
</gene>
<evidence type="ECO:0000313" key="1">
    <source>
        <dbReference type="EMBL" id="RDB61072.1"/>
    </source>
</evidence>
<organism evidence="1 2">
    <name type="scientific">Slackia isoflavoniconvertens</name>
    <dbReference type="NCBI Taxonomy" id="572010"/>
    <lineage>
        <taxon>Bacteria</taxon>
        <taxon>Bacillati</taxon>
        <taxon>Actinomycetota</taxon>
        <taxon>Coriobacteriia</taxon>
        <taxon>Eggerthellales</taxon>
        <taxon>Eggerthellaceae</taxon>
        <taxon>Slackia</taxon>
    </lineage>
</organism>
<dbReference type="Proteomes" id="UP000253975">
    <property type="component" value="Unassembled WGS sequence"/>
</dbReference>
<dbReference type="RefSeq" id="WP_114614626.1">
    <property type="nucleotide sequence ID" value="NZ_PPTO01000001.1"/>
</dbReference>
<comment type="caution">
    <text evidence="1">The sequence shown here is derived from an EMBL/GenBank/DDBJ whole genome shotgun (WGS) entry which is preliminary data.</text>
</comment>
<proteinExistence type="predicted"/>
<sequence length="208" mass="23029">METLFVTESRELLFTGTEDIDVRPLHSPVLHYEGDSREVALRAAHEAAAASKVEACQRGFARWVATVSEITLDGEEFTESEETVNTVDPLDRVPVLRTLAREAAARRADGKIIRDIAGHTEPVGSARCGGDIYSLYRVEGSAFGDFTCYRVGRAPYNGTLYLPAGFHDYGIATLRGLFAALEGGQCEFLCEYQDEIDEVYHGLFEKRI</sequence>
<name>A0A369LPK5_9ACTN</name>
<reference evidence="1 2" key="1">
    <citation type="journal article" date="2018" name="Elife">
        <title>Discovery and characterization of a prevalent human gut bacterial enzyme sufficient for the inactivation of a family of plant toxins.</title>
        <authorList>
            <person name="Koppel N."/>
            <person name="Bisanz J.E."/>
            <person name="Pandelia M.E."/>
            <person name="Turnbaugh P.J."/>
            <person name="Balskus E.P."/>
        </authorList>
    </citation>
    <scope>NUCLEOTIDE SEQUENCE [LARGE SCALE GENOMIC DNA]</scope>
    <source>
        <strain evidence="1 2">OB21 GAM31</strain>
    </source>
</reference>
<dbReference type="EMBL" id="PPTO01000001">
    <property type="protein sequence ID" value="RDB61072.1"/>
    <property type="molecule type" value="Genomic_DNA"/>
</dbReference>
<protein>
    <submittedName>
        <fullName evidence="1">Uncharacterized protein</fullName>
    </submittedName>
</protein>